<gene>
    <name evidence="2" type="ORF">DP120_03450</name>
</gene>
<reference evidence="2 3" key="1">
    <citation type="submission" date="2018-06" db="EMBL/GenBank/DDBJ databases">
        <title>The draft genome sequences of strains SCU63 and S1.</title>
        <authorList>
            <person name="Gan L."/>
        </authorList>
    </citation>
    <scope>NUCLEOTIDE SEQUENCE [LARGE SCALE GENOMIC DNA]</scope>
    <source>
        <strain evidence="2 3">SCU63</strain>
    </source>
</reference>
<accession>A0A365L7H9</accession>
<protein>
    <submittedName>
        <fullName evidence="2">Uncharacterized protein</fullName>
    </submittedName>
</protein>
<organism evidence="2 3">
    <name type="scientific">Planococcus halotolerans</name>
    <dbReference type="NCBI Taxonomy" id="2233542"/>
    <lineage>
        <taxon>Bacteria</taxon>
        <taxon>Bacillati</taxon>
        <taxon>Bacillota</taxon>
        <taxon>Bacilli</taxon>
        <taxon>Bacillales</taxon>
        <taxon>Caryophanaceae</taxon>
        <taxon>Planococcus</taxon>
    </lineage>
</organism>
<feature type="compositionally biased region" description="Polar residues" evidence="1">
    <location>
        <begin position="43"/>
        <end position="52"/>
    </location>
</feature>
<evidence type="ECO:0000256" key="1">
    <source>
        <dbReference type="SAM" id="MobiDB-lite"/>
    </source>
</evidence>
<feature type="region of interest" description="Disordered" evidence="1">
    <location>
        <begin position="43"/>
        <end position="62"/>
    </location>
</feature>
<dbReference type="AlphaFoldDB" id="A0A365L7H9"/>
<evidence type="ECO:0000313" key="3">
    <source>
        <dbReference type="Proteomes" id="UP000251002"/>
    </source>
</evidence>
<proteinExistence type="predicted"/>
<name>A0A365L7H9_9BACL</name>
<sequence>MDFNQIIRVNKVKLLVASQLMRGNEDLCTRKYFLVFSAIFPSPRNTPLEVNQPSPPHPNSKELNRMFFALRKTKKPNINTKKAGRTKFLVRPASILSFI</sequence>
<comment type="caution">
    <text evidence="2">The sequence shown here is derived from an EMBL/GenBank/DDBJ whole genome shotgun (WGS) entry which is preliminary data.</text>
</comment>
<dbReference type="Proteomes" id="UP000251002">
    <property type="component" value="Unassembled WGS sequence"/>
</dbReference>
<dbReference type="EMBL" id="QLZR01000001">
    <property type="protein sequence ID" value="RAZ81349.1"/>
    <property type="molecule type" value="Genomic_DNA"/>
</dbReference>
<evidence type="ECO:0000313" key="2">
    <source>
        <dbReference type="EMBL" id="RAZ81349.1"/>
    </source>
</evidence>
<keyword evidence="3" id="KW-1185">Reference proteome</keyword>